<sequence>MWKEADVTRPIDVLNLYRRSRRLARQRRVLRRMMDEMPDWQRKDIGLPATIAEETARPTLARARSFHLR</sequence>
<evidence type="ECO:0008006" key="3">
    <source>
        <dbReference type="Google" id="ProtNLM"/>
    </source>
</evidence>
<protein>
    <recommendedName>
        <fullName evidence="3">DUF1127 domain-containing protein</fullName>
    </recommendedName>
</protein>
<keyword evidence="2" id="KW-1185">Reference proteome</keyword>
<name>Q0FXD9_9HYPH</name>
<dbReference type="Proteomes" id="UP000004310">
    <property type="component" value="Unassembled WGS sequence"/>
</dbReference>
<evidence type="ECO:0000313" key="2">
    <source>
        <dbReference type="Proteomes" id="UP000004310"/>
    </source>
</evidence>
<dbReference type="EMBL" id="AATP01000015">
    <property type="protein sequence ID" value="EAU39660.1"/>
    <property type="molecule type" value="Genomic_DNA"/>
</dbReference>
<proteinExistence type="predicted"/>
<evidence type="ECO:0000313" key="1">
    <source>
        <dbReference type="EMBL" id="EAU39660.1"/>
    </source>
</evidence>
<organism evidence="1 2">
    <name type="scientific">Fulvimarina pelagi HTCC2506</name>
    <dbReference type="NCBI Taxonomy" id="314231"/>
    <lineage>
        <taxon>Bacteria</taxon>
        <taxon>Pseudomonadati</taxon>
        <taxon>Pseudomonadota</taxon>
        <taxon>Alphaproteobacteria</taxon>
        <taxon>Hyphomicrobiales</taxon>
        <taxon>Aurantimonadaceae</taxon>
        <taxon>Fulvimarina</taxon>
    </lineage>
</organism>
<gene>
    <name evidence="1" type="ORF">FP2506_13209</name>
</gene>
<comment type="caution">
    <text evidence="1">The sequence shown here is derived from an EMBL/GenBank/DDBJ whole genome shotgun (WGS) entry which is preliminary data.</text>
</comment>
<dbReference type="HOGENOM" id="CLU_2769902_0_0_5"/>
<accession>Q0FXD9</accession>
<reference evidence="1 2" key="1">
    <citation type="journal article" date="2010" name="J. Bacteriol.">
        <title>Genome sequence of Fulvimarina pelagi HTCC2506T, a Mn(II)-oxidizing alphaproteobacterium possessing an aerobic anoxygenic photosynthetic gene cluster and Xanthorhodopsin.</title>
        <authorList>
            <person name="Kang I."/>
            <person name="Oh H.M."/>
            <person name="Lim S.I."/>
            <person name="Ferriera S."/>
            <person name="Giovannoni S.J."/>
            <person name="Cho J.C."/>
        </authorList>
    </citation>
    <scope>NUCLEOTIDE SEQUENCE [LARGE SCALE GENOMIC DNA]</scope>
    <source>
        <strain evidence="1 2">HTCC2506</strain>
    </source>
</reference>
<dbReference type="AlphaFoldDB" id="Q0FXD9"/>